<accession>A0A420Y206</accession>
<gene>
    <name evidence="2" type="ORF">DL546_005319</name>
</gene>
<evidence type="ECO:0000256" key="1">
    <source>
        <dbReference type="SAM" id="MobiDB-lite"/>
    </source>
</evidence>
<dbReference type="OrthoDB" id="5296at2759"/>
<feature type="compositionally biased region" description="Basic and acidic residues" evidence="1">
    <location>
        <begin position="168"/>
        <end position="203"/>
    </location>
</feature>
<evidence type="ECO:0000313" key="2">
    <source>
        <dbReference type="EMBL" id="RKU41908.1"/>
    </source>
</evidence>
<feature type="compositionally biased region" description="Basic and acidic residues" evidence="1">
    <location>
        <begin position="270"/>
        <end position="289"/>
    </location>
</feature>
<evidence type="ECO:0000313" key="3">
    <source>
        <dbReference type="Proteomes" id="UP000275385"/>
    </source>
</evidence>
<feature type="compositionally biased region" description="Basic and acidic residues" evidence="1">
    <location>
        <begin position="466"/>
        <end position="475"/>
    </location>
</feature>
<protein>
    <submittedName>
        <fullName evidence="2">Uncharacterized protein</fullName>
    </submittedName>
</protein>
<dbReference type="EMBL" id="QVQW01000066">
    <property type="protein sequence ID" value="RKU41908.1"/>
    <property type="molecule type" value="Genomic_DNA"/>
</dbReference>
<feature type="compositionally biased region" description="Polar residues" evidence="1">
    <location>
        <begin position="125"/>
        <end position="135"/>
    </location>
</feature>
<feature type="compositionally biased region" description="Polar residues" evidence="1">
    <location>
        <begin position="44"/>
        <end position="56"/>
    </location>
</feature>
<name>A0A420Y206_9PEZI</name>
<reference evidence="2 3" key="1">
    <citation type="submission" date="2018-08" db="EMBL/GenBank/DDBJ databases">
        <title>Draft genome of the lignicolous fungus Coniochaeta pulveracea.</title>
        <authorList>
            <person name="Borstlap C.J."/>
            <person name="De Witt R.N."/>
            <person name="Botha A."/>
            <person name="Volschenk H."/>
        </authorList>
    </citation>
    <scope>NUCLEOTIDE SEQUENCE [LARGE SCALE GENOMIC DNA]</scope>
    <source>
        <strain evidence="2 3">CAB683</strain>
    </source>
</reference>
<proteinExistence type="predicted"/>
<keyword evidence="3" id="KW-1185">Reference proteome</keyword>
<feature type="compositionally biased region" description="Basic and acidic residues" evidence="1">
    <location>
        <begin position="1"/>
        <end position="10"/>
    </location>
</feature>
<dbReference type="Proteomes" id="UP000275385">
    <property type="component" value="Unassembled WGS sequence"/>
</dbReference>
<feature type="region of interest" description="Disordered" evidence="1">
    <location>
        <begin position="1"/>
        <end position="509"/>
    </location>
</feature>
<sequence length="919" mass="103936">MGERDIDEFLRTGSWTTSRAKSPARSSLDDTNSTRLRTNAPIRANQSSKLEYQTPRTFEPGRSKSSFPPPPTVEDEVESLAREHGSSVVSADEEQAKYPGDVEQFPIIQEVPENNPERRFVLVPNSGSSEASQASGTDGEGKTGKDKEGYEANTCRKYVVITSDDEADAKPGRELPRRPGAERRRSRQDLPRINTEMRQEERIPSSARDRRKSTTERPPADYFNGREPSQRTRDGLLSPVITSKHSTKGRDRAYYEDGGLNRSASRRRAPSADRRGLSVDERRRGEAYRGAHSLDPPAHKRTTSSAETPRYEHRSAANSRNREETFPSRGTKYGSPPRKRRDSSSAPRPNRKSISPPYPPSARDRERLPTRSPSFKGRRGRRADDDYSEDDYPHVPTSRRPQIHQEDIQNLLSPDQARLPAFSKPKPRDTTSPVTASPRADPGDFPEFVAPALGASSRAATLPYHSDPRRVRERPIPALSPSVSSPQPPTSRMTDDPEPSRSKGRSRASSIIAAQVGAAVGAAAGAALPILTASGNSTTVDRDKPPIPPPHGSSPKQQQQWQPPGLHPTDHRAKEKPDLPYRRYSQDIEHGHVTPWPDCPRTTKVAGHYDWLTVPNARGFVICPTCYEQIFANTQFRHSFIPAPPLPTPMSCNFGSSHWYRIAWLMTLKNGYPDLRLFQNIAMVQTQQQECPSHREASRIWYSILDPESRRPVETLTVCPHCAKTIEVILPSLYGVFIPLTAPPVPTRGVCDMHFAPGRKRFLRIFDLLENTSDKAVARKGPIDHQELADQTRRIPLDCARDEPMRKQDWHVMEAISEFTVCKECFEEVVRPILEGDRPSRVARNFYRKPQPRPEAACQLYSDRMRDIFRKACQRDDLHLLEDMVRERLDIEASIQAKLLQRPSEAEVRELRKEWERWE</sequence>
<organism evidence="2 3">
    <name type="scientific">Coniochaeta pulveracea</name>
    <dbReference type="NCBI Taxonomy" id="177199"/>
    <lineage>
        <taxon>Eukaryota</taxon>
        <taxon>Fungi</taxon>
        <taxon>Dikarya</taxon>
        <taxon>Ascomycota</taxon>
        <taxon>Pezizomycotina</taxon>
        <taxon>Sordariomycetes</taxon>
        <taxon>Sordariomycetidae</taxon>
        <taxon>Coniochaetales</taxon>
        <taxon>Coniochaetaceae</taxon>
        <taxon>Coniochaeta</taxon>
    </lineage>
</organism>
<feature type="compositionally biased region" description="Low complexity" evidence="1">
    <location>
        <begin position="555"/>
        <end position="564"/>
    </location>
</feature>
<feature type="compositionally biased region" description="Basic and acidic residues" evidence="1">
    <location>
        <begin position="139"/>
        <end position="150"/>
    </location>
</feature>
<comment type="caution">
    <text evidence="2">The sequence shown here is derived from an EMBL/GenBank/DDBJ whole genome shotgun (WGS) entry which is preliminary data.</text>
</comment>
<feature type="region of interest" description="Disordered" evidence="1">
    <location>
        <begin position="535"/>
        <end position="576"/>
    </location>
</feature>
<dbReference type="STRING" id="177199.A0A420Y206"/>
<dbReference type="AlphaFoldDB" id="A0A420Y206"/>
<feature type="compositionally biased region" description="Basic and acidic residues" evidence="1">
    <location>
        <begin position="309"/>
        <end position="326"/>
    </location>
</feature>